<accession>A0ABY8L1H1</accession>
<dbReference type="InterPro" id="IPR042081">
    <property type="entry name" value="RNA_2'-PTrans_C"/>
</dbReference>
<dbReference type="InterPro" id="IPR022928">
    <property type="entry name" value="RNA_2'-PTrans_KptA"/>
</dbReference>
<evidence type="ECO:0000256" key="4">
    <source>
        <dbReference type="ARBA" id="ARBA00025212"/>
    </source>
</evidence>
<dbReference type="Proteomes" id="UP001232001">
    <property type="component" value="Chromosome"/>
</dbReference>
<dbReference type="PANTHER" id="PTHR12684:SF2">
    <property type="entry name" value="TRNA 2'-PHOSPHOTRANSFERASE 1"/>
    <property type="match status" value="1"/>
</dbReference>
<evidence type="ECO:0000256" key="1">
    <source>
        <dbReference type="ARBA" id="ARBA00009836"/>
    </source>
</evidence>
<keyword evidence="3 5" id="KW-0520">NAD</keyword>
<organism evidence="6 7">
    <name type="scientific">Tenacibaculum tangerinum</name>
    <dbReference type="NCBI Taxonomy" id="3038772"/>
    <lineage>
        <taxon>Bacteria</taxon>
        <taxon>Pseudomonadati</taxon>
        <taxon>Bacteroidota</taxon>
        <taxon>Flavobacteriia</taxon>
        <taxon>Flavobacteriales</taxon>
        <taxon>Flavobacteriaceae</taxon>
        <taxon>Tenacibaculum</taxon>
    </lineage>
</organism>
<dbReference type="Gene3D" id="3.20.170.30">
    <property type="match status" value="1"/>
</dbReference>
<name>A0ABY8L1H1_9FLAO</name>
<dbReference type="InterPro" id="IPR002745">
    <property type="entry name" value="Ptrans_KptA/Tpt1"/>
</dbReference>
<reference evidence="6 7" key="1">
    <citation type="submission" date="2023-04" db="EMBL/GenBank/DDBJ databases">
        <title>Tenacibaculum tangerinum sp. nov., isolated from sea tidal flat of South Korea.</title>
        <authorList>
            <person name="Lee S.H."/>
            <person name="Kim J.-J."/>
        </authorList>
    </citation>
    <scope>NUCLEOTIDE SEQUENCE [LARGE SCALE GENOMIC DNA]</scope>
    <source>
        <strain evidence="6 7">GRR-S3-23</strain>
    </source>
</reference>
<keyword evidence="2 5" id="KW-0808">Transferase</keyword>
<gene>
    <name evidence="5" type="primary">kptA</name>
    <name evidence="6" type="ORF">P8625_14720</name>
</gene>
<proteinExistence type="inferred from homology"/>
<evidence type="ECO:0000313" key="7">
    <source>
        <dbReference type="Proteomes" id="UP001232001"/>
    </source>
</evidence>
<comment type="function">
    <text evidence="4 5">Removes the 2'-phosphate from RNA via an intermediate in which the phosphate is ADP-ribosylated by NAD followed by a presumed transesterification to release the RNA and generate ADP-ribose 1''-2''-cyclic phosphate (APPR&gt;P). May function as an ADP-ribosylase.</text>
</comment>
<dbReference type="InterPro" id="IPR042080">
    <property type="entry name" value="RNA_2'-PTrans_N"/>
</dbReference>
<dbReference type="GO" id="GO:0016740">
    <property type="term" value="F:transferase activity"/>
    <property type="evidence" value="ECO:0007669"/>
    <property type="project" value="UniProtKB-KW"/>
</dbReference>
<evidence type="ECO:0000256" key="3">
    <source>
        <dbReference type="ARBA" id="ARBA00023027"/>
    </source>
</evidence>
<sequence length="185" mass="21008">MKEKDIKRISKFLSLILRHQPEKIGLALDSNGWVSTKELIEKSENNGVTFSKETLEFVVTSNDKQRFAFNEDKTKIRANQGHSLKNVTIVTETKIPPLFLYHGTVAKFLPSIKENGLQKMSRQHVHLSTNKETAIKVGSRRGTPIILVVRSGEMHQQGYVFYLSDNGVWLTDNVPAKFVELKNSL</sequence>
<dbReference type="EMBL" id="CP122539">
    <property type="protein sequence ID" value="WGH75308.1"/>
    <property type="molecule type" value="Genomic_DNA"/>
</dbReference>
<evidence type="ECO:0000256" key="2">
    <source>
        <dbReference type="ARBA" id="ARBA00022679"/>
    </source>
</evidence>
<protein>
    <recommendedName>
        <fullName evidence="5">Probable RNA 2'-phosphotransferase</fullName>
        <ecNumber evidence="5">2.7.1.-</ecNumber>
    </recommendedName>
</protein>
<evidence type="ECO:0000256" key="5">
    <source>
        <dbReference type="HAMAP-Rule" id="MF_00299"/>
    </source>
</evidence>
<dbReference type="Pfam" id="PF01885">
    <property type="entry name" value="PTS_2-RNA"/>
    <property type="match status" value="1"/>
</dbReference>
<dbReference type="HAMAP" id="MF_00299">
    <property type="entry name" value="KptA"/>
    <property type="match status" value="1"/>
</dbReference>
<evidence type="ECO:0000313" key="6">
    <source>
        <dbReference type="EMBL" id="WGH75308.1"/>
    </source>
</evidence>
<dbReference type="RefSeq" id="WP_279651194.1">
    <property type="nucleotide sequence ID" value="NZ_CP122539.1"/>
</dbReference>
<dbReference type="SUPFAM" id="SSF56399">
    <property type="entry name" value="ADP-ribosylation"/>
    <property type="match status" value="1"/>
</dbReference>
<keyword evidence="7" id="KW-1185">Reference proteome</keyword>
<comment type="similarity">
    <text evidence="1 5">Belongs to the KptA/TPT1 family.</text>
</comment>
<dbReference type="PANTHER" id="PTHR12684">
    <property type="entry name" value="PUTATIVE PHOSPHOTRANSFERASE"/>
    <property type="match status" value="1"/>
</dbReference>
<dbReference type="EC" id="2.7.1.-" evidence="5"/>
<dbReference type="NCBIfam" id="NF002014">
    <property type="entry name" value="PRK00819.1-4"/>
    <property type="match status" value="1"/>
</dbReference>
<dbReference type="Gene3D" id="1.10.10.970">
    <property type="entry name" value="RNA 2'-phosphotransferase, Tpt1/KptA family, N-terminal domain"/>
    <property type="match status" value="1"/>
</dbReference>